<keyword evidence="1" id="KW-0812">Transmembrane</keyword>
<accession>K2MJ37</accession>
<evidence type="ECO:0000256" key="1">
    <source>
        <dbReference type="SAM" id="Phobius"/>
    </source>
</evidence>
<sequence>MPDKLASLALPDGSFTETTDAPLPGADVRPHRRKFLTRRIEKKPIAKPSGGGSDWAIMLGGIGLATVCALFPWYIFLNQDEFGIRPLAFEGRPPDEGPPPAFLPELVGMRIPQSMIDLPQLDYSATGTVSAEPLEPVPEQPFPGDAHGFRLVYAANGRAMIEDKDGYWIVQRGSSLPDGSRVSRIQNNKGQWEIVTTRDAVIAATGDEPADTQGPRKTGLLR</sequence>
<evidence type="ECO:0000313" key="3">
    <source>
        <dbReference type="Proteomes" id="UP000006786"/>
    </source>
</evidence>
<dbReference type="eggNOG" id="ENOG5033K4I">
    <property type="taxonomic scope" value="Bacteria"/>
</dbReference>
<protein>
    <submittedName>
        <fullName evidence="2">Uncharacterized protein</fullName>
    </submittedName>
</protein>
<name>K2MJ37_9HYPH</name>
<evidence type="ECO:0000313" key="2">
    <source>
        <dbReference type="EMBL" id="EKF17157.1"/>
    </source>
</evidence>
<dbReference type="STRING" id="391937.NA2_19693"/>
<keyword evidence="1" id="KW-1133">Transmembrane helix</keyword>
<dbReference type="AlphaFoldDB" id="K2MJ37"/>
<feature type="transmembrane region" description="Helical" evidence="1">
    <location>
        <begin position="55"/>
        <end position="77"/>
    </location>
</feature>
<dbReference type="OrthoDB" id="7926359at2"/>
<organism evidence="2 3">
    <name type="scientific">Nitratireductor pacificus pht-3B</name>
    <dbReference type="NCBI Taxonomy" id="391937"/>
    <lineage>
        <taxon>Bacteria</taxon>
        <taxon>Pseudomonadati</taxon>
        <taxon>Pseudomonadota</taxon>
        <taxon>Alphaproteobacteria</taxon>
        <taxon>Hyphomicrobiales</taxon>
        <taxon>Phyllobacteriaceae</taxon>
        <taxon>Nitratireductor</taxon>
    </lineage>
</organism>
<proteinExistence type="predicted"/>
<keyword evidence="1" id="KW-0472">Membrane</keyword>
<dbReference type="RefSeq" id="WP_008599017.1">
    <property type="nucleotide sequence ID" value="NZ_AMRM01000029.1"/>
</dbReference>
<dbReference type="PATRIC" id="fig|391937.3.peg.4040"/>
<gene>
    <name evidence="2" type="ORF">NA2_19693</name>
</gene>
<reference evidence="2 3" key="1">
    <citation type="journal article" date="2012" name="J. Bacteriol.">
        <title>Genome Sequence of Nitratireductor pacificus Type Strain pht-3B.</title>
        <authorList>
            <person name="Lai Q."/>
            <person name="Li G."/>
            <person name="Shao Z."/>
        </authorList>
    </citation>
    <scope>NUCLEOTIDE SEQUENCE [LARGE SCALE GENOMIC DNA]</scope>
    <source>
        <strain evidence="3">pht-3B</strain>
    </source>
</reference>
<comment type="caution">
    <text evidence="2">The sequence shown here is derived from an EMBL/GenBank/DDBJ whole genome shotgun (WGS) entry which is preliminary data.</text>
</comment>
<dbReference type="EMBL" id="AMRM01000029">
    <property type="protein sequence ID" value="EKF17157.1"/>
    <property type="molecule type" value="Genomic_DNA"/>
</dbReference>
<keyword evidence="3" id="KW-1185">Reference proteome</keyword>
<dbReference type="Proteomes" id="UP000006786">
    <property type="component" value="Unassembled WGS sequence"/>
</dbReference>